<keyword evidence="5" id="KW-1185">Reference proteome</keyword>
<dbReference type="EMBL" id="PDCK01000040">
    <property type="protein sequence ID" value="PRQ50080.1"/>
    <property type="molecule type" value="Genomic_DNA"/>
</dbReference>
<dbReference type="GO" id="GO:0015369">
    <property type="term" value="F:calcium:proton antiporter activity"/>
    <property type="evidence" value="ECO:0007669"/>
    <property type="project" value="TreeGrafter"/>
</dbReference>
<keyword evidence="3" id="KW-0812">Transmembrane</keyword>
<name>A0A2P6RUH0_ROSCH</name>
<sequence>MSSRLSGDTATAQSQVSVGMGLLAGSNVMLITILWGTCLLVAKCDLENSVAVVEKDTKRFGLTGSGVVSTDIWTSYAAGIMVISIIPFVIVQLPQVFTATSDSSLPILISLIKRKLAYAKHKHLMSEILKQFNTNTIGRFLTDDGDPNKVVIEKLVFS</sequence>
<evidence type="ECO:0000256" key="3">
    <source>
        <dbReference type="SAM" id="Phobius"/>
    </source>
</evidence>
<evidence type="ECO:0000313" key="4">
    <source>
        <dbReference type="EMBL" id="PRQ50080.1"/>
    </source>
</evidence>
<organism evidence="4 5">
    <name type="scientific">Rosa chinensis</name>
    <name type="common">China rose</name>
    <dbReference type="NCBI Taxonomy" id="74649"/>
    <lineage>
        <taxon>Eukaryota</taxon>
        <taxon>Viridiplantae</taxon>
        <taxon>Streptophyta</taxon>
        <taxon>Embryophyta</taxon>
        <taxon>Tracheophyta</taxon>
        <taxon>Spermatophyta</taxon>
        <taxon>Magnoliopsida</taxon>
        <taxon>eudicotyledons</taxon>
        <taxon>Gunneridae</taxon>
        <taxon>Pentapetalae</taxon>
        <taxon>rosids</taxon>
        <taxon>fabids</taxon>
        <taxon>Rosales</taxon>
        <taxon>Rosaceae</taxon>
        <taxon>Rosoideae</taxon>
        <taxon>Rosoideae incertae sedis</taxon>
        <taxon>Rosa</taxon>
    </lineage>
</organism>
<accession>A0A2P6RUH0</accession>
<dbReference type="InterPro" id="IPR004713">
    <property type="entry name" value="CaH_exchang"/>
</dbReference>
<evidence type="ECO:0000256" key="2">
    <source>
        <dbReference type="ARBA" id="ARBA00023065"/>
    </source>
</evidence>
<dbReference type="OMA" id="YQVATNC"/>
<feature type="transmembrane region" description="Helical" evidence="3">
    <location>
        <begin position="72"/>
        <end position="91"/>
    </location>
</feature>
<keyword evidence="1" id="KW-0050">Antiport</keyword>
<evidence type="ECO:0000313" key="5">
    <source>
        <dbReference type="Proteomes" id="UP000238479"/>
    </source>
</evidence>
<proteinExistence type="predicted"/>
<comment type="caution">
    <text evidence="4">The sequence shown here is derived from an EMBL/GenBank/DDBJ whole genome shotgun (WGS) entry which is preliminary data.</text>
</comment>
<protein>
    <submittedName>
        <fullName evidence="4">Uncharacterized protein</fullName>
    </submittedName>
</protein>
<reference evidence="4 5" key="1">
    <citation type="journal article" date="2018" name="Nat. Genet.">
        <title>The Rosa genome provides new insights in the design of modern roses.</title>
        <authorList>
            <person name="Bendahmane M."/>
        </authorList>
    </citation>
    <scope>NUCLEOTIDE SEQUENCE [LARGE SCALE GENOMIC DNA]</scope>
    <source>
        <strain evidence="5">cv. Old Blush</strain>
    </source>
</reference>
<dbReference type="AlphaFoldDB" id="A0A2P6RUH0"/>
<keyword evidence="1" id="KW-0813">Transport</keyword>
<dbReference type="PANTHER" id="PTHR31503">
    <property type="entry name" value="VACUOLAR CALCIUM ION TRANSPORTER"/>
    <property type="match status" value="1"/>
</dbReference>
<dbReference type="GO" id="GO:0006874">
    <property type="term" value="P:intracellular calcium ion homeostasis"/>
    <property type="evidence" value="ECO:0007669"/>
    <property type="project" value="TreeGrafter"/>
</dbReference>
<dbReference type="Gramene" id="PRQ50080">
    <property type="protein sequence ID" value="PRQ50080"/>
    <property type="gene ID" value="RchiOBHm_Chr2g0129111"/>
</dbReference>
<keyword evidence="2" id="KW-0406">Ion transport</keyword>
<dbReference type="Proteomes" id="UP000238479">
    <property type="component" value="Chromosome 2"/>
</dbReference>
<keyword evidence="3" id="KW-1133">Transmembrane helix</keyword>
<dbReference type="PANTHER" id="PTHR31503:SF45">
    <property type="entry name" value="SODIUM_CALCIUM EXCHANGER NCL-LIKE"/>
    <property type="match status" value="1"/>
</dbReference>
<dbReference type="GO" id="GO:0016020">
    <property type="term" value="C:membrane"/>
    <property type="evidence" value="ECO:0007669"/>
    <property type="project" value="InterPro"/>
</dbReference>
<gene>
    <name evidence="4" type="ORF">RchiOBHm_Chr2g0129111</name>
</gene>
<feature type="transmembrane region" description="Helical" evidence="3">
    <location>
        <begin position="21"/>
        <end position="42"/>
    </location>
</feature>
<evidence type="ECO:0000256" key="1">
    <source>
        <dbReference type="ARBA" id="ARBA00022449"/>
    </source>
</evidence>
<keyword evidence="3" id="KW-0472">Membrane</keyword>